<evidence type="ECO:0000313" key="1">
    <source>
        <dbReference type="EMBL" id="MBW88217.1"/>
    </source>
</evidence>
<protein>
    <submittedName>
        <fullName evidence="1">Uncharacterized protein</fullName>
    </submittedName>
</protein>
<organism evidence="1">
    <name type="scientific">Rhizophora mucronata</name>
    <name type="common">Asiatic mangrove</name>
    <dbReference type="NCBI Taxonomy" id="61149"/>
    <lineage>
        <taxon>Eukaryota</taxon>
        <taxon>Viridiplantae</taxon>
        <taxon>Streptophyta</taxon>
        <taxon>Embryophyta</taxon>
        <taxon>Tracheophyta</taxon>
        <taxon>Spermatophyta</taxon>
        <taxon>Magnoliopsida</taxon>
        <taxon>eudicotyledons</taxon>
        <taxon>Gunneridae</taxon>
        <taxon>Pentapetalae</taxon>
        <taxon>rosids</taxon>
        <taxon>fabids</taxon>
        <taxon>Malpighiales</taxon>
        <taxon>Rhizophoraceae</taxon>
        <taxon>Rhizophora</taxon>
    </lineage>
</organism>
<sequence length="37" mass="4269">MTNSDRIFVVWPRQILNITPFSFGDTEVMLKQVADKA</sequence>
<accession>A0A2P2J4A8</accession>
<reference evidence="1" key="1">
    <citation type="submission" date="2018-02" db="EMBL/GenBank/DDBJ databases">
        <title>Rhizophora mucronata_Transcriptome.</title>
        <authorList>
            <person name="Meera S.P."/>
            <person name="Sreeshan A."/>
            <person name="Augustine A."/>
        </authorList>
    </citation>
    <scope>NUCLEOTIDE SEQUENCE</scope>
    <source>
        <tissue evidence="1">Leaf</tissue>
    </source>
</reference>
<name>A0A2P2J4A8_RHIMU</name>
<dbReference type="EMBL" id="GGEC01007734">
    <property type="protein sequence ID" value="MBW88217.1"/>
    <property type="molecule type" value="Transcribed_RNA"/>
</dbReference>
<dbReference type="AlphaFoldDB" id="A0A2P2J4A8"/>
<proteinExistence type="predicted"/>